<dbReference type="SUPFAM" id="SSF56399">
    <property type="entry name" value="ADP-ribosylation"/>
    <property type="match status" value="1"/>
</dbReference>
<reference evidence="6 7" key="1">
    <citation type="submission" date="2020-07" db="EMBL/GenBank/DDBJ databases">
        <title>Vallitalea guaymasensis genome.</title>
        <authorList>
            <person name="Postec A."/>
        </authorList>
    </citation>
    <scope>NUCLEOTIDE SEQUENCE [LARGE SCALE GENOMIC DNA]</scope>
    <source>
        <strain evidence="6 7">Ra1766G1</strain>
    </source>
</reference>
<evidence type="ECO:0000313" key="6">
    <source>
        <dbReference type="EMBL" id="QUH28416.1"/>
    </source>
</evidence>
<name>A0A8J8M8P5_9FIRM</name>
<dbReference type="KEGG" id="vgu:HYG85_05565"/>
<evidence type="ECO:0000256" key="1">
    <source>
        <dbReference type="ARBA" id="ARBA00009836"/>
    </source>
</evidence>
<proteinExistence type="inferred from homology"/>
<keyword evidence="3 5" id="KW-0520">NAD</keyword>
<dbReference type="InterPro" id="IPR042081">
    <property type="entry name" value="RNA_2'-PTrans_C"/>
</dbReference>
<evidence type="ECO:0000256" key="2">
    <source>
        <dbReference type="ARBA" id="ARBA00022679"/>
    </source>
</evidence>
<dbReference type="EC" id="2.7.1.-" evidence="5"/>
<keyword evidence="7" id="KW-1185">Reference proteome</keyword>
<keyword evidence="2 5" id="KW-0808">Transferase</keyword>
<comment type="function">
    <text evidence="4 5">Removes the 2'-phosphate from RNA via an intermediate in which the phosphate is ADP-ribosylated by NAD followed by a presumed transesterification to release the RNA and generate ADP-ribose 1''-2''-cyclic phosphate (APPR&gt;P). May function as an ADP-ribosylase.</text>
</comment>
<dbReference type="Proteomes" id="UP000677305">
    <property type="component" value="Chromosome"/>
</dbReference>
<sequence>MNYTELSKEVSYALRHNPQEYGLVLDDDGWVDTEDLLEALRKKKKWNKVDVNDLIKIIDESNKKRHEIIDNKIRALYGHSTNKTIIKEKIEPPEFLYHGTARRFLDSIKKNGLTPMKRQYVHLSEDKETAYEVGKRRDSKPVVLKVMAKDAWNNGVAFYLGNDTIWLSDLIPNNYITHE</sequence>
<gene>
    <name evidence="5" type="primary">kptA</name>
    <name evidence="6" type="ORF">HYG85_05565</name>
</gene>
<protein>
    <recommendedName>
        <fullName evidence="5">Probable RNA 2'-phosphotransferase</fullName>
        <ecNumber evidence="5">2.7.1.-</ecNumber>
    </recommendedName>
</protein>
<evidence type="ECO:0000313" key="7">
    <source>
        <dbReference type="Proteomes" id="UP000677305"/>
    </source>
</evidence>
<dbReference type="InterPro" id="IPR042080">
    <property type="entry name" value="RNA_2'-PTrans_N"/>
</dbReference>
<dbReference type="InterPro" id="IPR022928">
    <property type="entry name" value="RNA_2'-PTrans_KptA"/>
</dbReference>
<organism evidence="6 7">
    <name type="scientific">Vallitalea guaymasensis</name>
    <dbReference type="NCBI Taxonomy" id="1185412"/>
    <lineage>
        <taxon>Bacteria</taxon>
        <taxon>Bacillati</taxon>
        <taxon>Bacillota</taxon>
        <taxon>Clostridia</taxon>
        <taxon>Lachnospirales</taxon>
        <taxon>Vallitaleaceae</taxon>
        <taxon>Vallitalea</taxon>
    </lineage>
</organism>
<dbReference type="GO" id="GO:0006388">
    <property type="term" value="P:tRNA splicing, via endonucleolytic cleavage and ligation"/>
    <property type="evidence" value="ECO:0007669"/>
    <property type="project" value="UniProtKB-UniRule"/>
</dbReference>
<dbReference type="PANTHER" id="PTHR12684">
    <property type="entry name" value="PUTATIVE PHOSPHOTRANSFERASE"/>
    <property type="match status" value="1"/>
</dbReference>
<dbReference type="Gene3D" id="3.20.170.30">
    <property type="match status" value="1"/>
</dbReference>
<dbReference type="Gene3D" id="1.10.10.970">
    <property type="entry name" value="RNA 2'-phosphotransferase, Tpt1/KptA family, N-terminal domain"/>
    <property type="match status" value="1"/>
</dbReference>
<dbReference type="GO" id="GO:0003950">
    <property type="term" value="F:NAD+ poly-ADP-ribosyltransferase activity"/>
    <property type="evidence" value="ECO:0007669"/>
    <property type="project" value="InterPro"/>
</dbReference>
<dbReference type="AlphaFoldDB" id="A0A8J8M8P5"/>
<dbReference type="HAMAP" id="MF_00299">
    <property type="entry name" value="KptA"/>
    <property type="match status" value="1"/>
</dbReference>
<comment type="similarity">
    <text evidence="1 5">Belongs to the KptA/TPT1 family.</text>
</comment>
<dbReference type="RefSeq" id="WP_212692644.1">
    <property type="nucleotide sequence ID" value="NZ_CP058561.1"/>
</dbReference>
<evidence type="ECO:0000256" key="5">
    <source>
        <dbReference type="HAMAP-Rule" id="MF_00299"/>
    </source>
</evidence>
<dbReference type="GO" id="GO:0000215">
    <property type="term" value="F:tRNA 2'-phosphotransferase activity"/>
    <property type="evidence" value="ECO:0007669"/>
    <property type="project" value="TreeGrafter"/>
</dbReference>
<dbReference type="EMBL" id="CP058561">
    <property type="protein sequence ID" value="QUH28416.1"/>
    <property type="molecule type" value="Genomic_DNA"/>
</dbReference>
<dbReference type="PANTHER" id="PTHR12684:SF2">
    <property type="entry name" value="TRNA 2'-PHOSPHOTRANSFERASE 1"/>
    <property type="match status" value="1"/>
</dbReference>
<evidence type="ECO:0000256" key="3">
    <source>
        <dbReference type="ARBA" id="ARBA00023027"/>
    </source>
</evidence>
<dbReference type="Pfam" id="PF01885">
    <property type="entry name" value="PTS_2-RNA"/>
    <property type="match status" value="1"/>
</dbReference>
<accession>A0A8J8M8P5</accession>
<evidence type="ECO:0000256" key="4">
    <source>
        <dbReference type="ARBA" id="ARBA00025212"/>
    </source>
</evidence>
<dbReference type="InterPro" id="IPR002745">
    <property type="entry name" value="Ptrans_KptA/Tpt1"/>
</dbReference>